<proteinExistence type="predicted"/>
<sequence length="270" mass="30927">MRNVVTFVANDKVLHYLRPFLESFRAHMPSQEAVMISYDGNDAQARALAQTYNVRVIDSSVSHPEISGLSEAIYGKFHGHFRKLEAFYVESDCTMMIDVDVVVACDFKPVFDIFRSNQLDFLYGERTSQYVYSQAGLAHFPESELFSTGFLFFDAKKHPVASIMQHTIGNIAEYKTFRNQYVHDQPLLNYYVDKKGLKCRNLDSLSDRYTGENFYAGSRMKVTWEKGEPQISAGGKQALMLHFAGLKTIEGDFRFKEVITHYQKKADARS</sequence>
<dbReference type="Pfam" id="PF01501">
    <property type="entry name" value="Glyco_transf_8"/>
    <property type="match status" value="1"/>
</dbReference>
<dbReference type="RefSeq" id="WP_160938314.1">
    <property type="nucleotide sequence ID" value="NZ_SNVJ01000016.1"/>
</dbReference>
<dbReference type="InterPro" id="IPR029044">
    <property type="entry name" value="Nucleotide-diphossugar_trans"/>
</dbReference>
<name>A0A845BI85_9PROT</name>
<comment type="caution">
    <text evidence="1">The sequence shown here is derived from an EMBL/GenBank/DDBJ whole genome shotgun (WGS) entry which is preliminary data.</text>
</comment>
<evidence type="ECO:0000313" key="1">
    <source>
        <dbReference type="EMBL" id="MXP64902.1"/>
    </source>
</evidence>
<protein>
    <recommendedName>
        <fullName evidence="3">Nucleotide-diphospho-sugar transferase domain-containing protein</fullName>
    </recommendedName>
</protein>
<dbReference type="Gene3D" id="3.90.550.10">
    <property type="entry name" value="Spore Coat Polysaccharide Biosynthesis Protein SpsA, Chain A"/>
    <property type="match status" value="1"/>
</dbReference>
<dbReference type="Proteomes" id="UP000460715">
    <property type="component" value="Unassembled WGS sequence"/>
</dbReference>
<dbReference type="EMBL" id="SNVJ01000016">
    <property type="protein sequence ID" value="MXP64902.1"/>
    <property type="molecule type" value="Genomic_DNA"/>
</dbReference>
<evidence type="ECO:0008006" key="3">
    <source>
        <dbReference type="Google" id="ProtNLM"/>
    </source>
</evidence>
<dbReference type="AlphaFoldDB" id="A0A845BI85"/>
<gene>
    <name evidence="1" type="ORF">E0493_16240</name>
</gene>
<dbReference type="GO" id="GO:0016757">
    <property type="term" value="F:glycosyltransferase activity"/>
    <property type="evidence" value="ECO:0007669"/>
    <property type="project" value="InterPro"/>
</dbReference>
<keyword evidence="2" id="KW-1185">Reference proteome</keyword>
<evidence type="ECO:0000313" key="2">
    <source>
        <dbReference type="Proteomes" id="UP000460715"/>
    </source>
</evidence>
<dbReference type="SUPFAM" id="SSF53448">
    <property type="entry name" value="Nucleotide-diphospho-sugar transferases"/>
    <property type="match status" value="1"/>
</dbReference>
<reference evidence="1 2" key="1">
    <citation type="submission" date="2019-03" db="EMBL/GenBank/DDBJ databases">
        <title>Roseomonas sp. a novel Roseomonas species isolated from Sea whip Gorgonian.</title>
        <authorList>
            <person name="Li F."/>
            <person name="Pan X."/>
            <person name="Huang S."/>
            <person name="Li Z."/>
            <person name="Meng B."/>
        </authorList>
    </citation>
    <scope>NUCLEOTIDE SEQUENCE [LARGE SCALE GENOMIC DNA]</scope>
    <source>
        <strain evidence="1 2">M0104</strain>
    </source>
</reference>
<accession>A0A845BI85</accession>
<dbReference type="OrthoDB" id="169504at204441"/>
<dbReference type="InterPro" id="IPR002495">
    <property type="entry name" value="Glyco_trans_8"/>
</dbReference>
<organism evidence="1 2">
    <name type="scientific">Teichococcus coralli</name>
    <dbReference type="NCBI Taxonomy" id="2545983"/>
    <lineage>
        <taxon>Bacteria</taxon>
        <taxon>Pseudomonadati</taxon>
        <taxon>Pseudomonadota</taxon>
        <taxon>Alphaproteobacteria</taxon>
        <taxon>Acetobacterales</taxon>
        <taxon>Roseomonadaceae</taxon>
        <taxon>Roseomonas</taxon>
    </lineage>
</organism>